<evidence type="ECO:0000313" key="6">
    <source>
        <dbReference type="Proteomes" id="UP000319384"/>
    </source>
</evidence>
<name>A0A520N1V5_9GAMM</name>
<keyword evidence="3" id="KW-0560">Oxidoreductase</keyword>
<dbReference type="CDD" id="cd02136">
    <property type="entry name" value="PnbA_NfnB-like"/>
    <property type="match status" value="1"/>
</dbReference>
<accession>A0A520N1V5</accession>
<evidence type="ECO:0000313" key="5">
    <source>
        <dbReference type="EMBL" id="RZO27450.1"/>
    </source>
</evidence>
<dbReference type="Pfam" id="PF00881">
    <property type="entry name" value="Nitroreductase"/>
    <property type="match status" value="1"/>
</dbReference>
<organism evidence="5 6">
    <name type="scientific">SAR86 cluster bacterium</name>
    <dbReference type="NCBI Taxonomy" id="2030880"/>
    <lineage>
        <taxon>Bacteria</taxon>
        <taxon>Pseudomonadati</taxon>
        <taxon>Pseudomonadota</taxon>
        <taxon>Gammaproteobacteria</taxon>
        <taxon>SAR86 cluster</taxon>
    </lineage>
</organism>
<reference evidence="5 6" key="1">
    <citation type="submission" date="2019-02" db="EMBL/GenBank/DDBJ databases">
        <title>Prokaryotic population dynamics and viral predation in marine succession experiment using metagenomics: the confinement effect.</title>
        <authorList>
            <person name="Haro-Moreno J.M."/>
            <person name="Rodriguez-Valera F."/>
            <person name="Lopez-Perez M."/>
        </authorList>
    </citation>
    <scope>NUCLEOTIDE SEQUENCE [LARGE SCALE GENOMIC DNA]</scope>
    <source>
        <strain evidence="5">MED-G162</strain>
    </source>
</reference>
<dbReference type="GO" id="GO:0016491">
    <property type="term" value="F:oxidoreductase activity"/>
    <property type="evidence" value="ECO:0007669"/>
    <property type="project" value="UniProtKB-KW"/>
</dbReference>
<dbReference type="PANTHER" id="PTHR23026">
    <property type="entry name" value="NADPH NITROREDUCTASE"/>
    <property type="match status" value="1"/>
</dbReference>
<dbReference type="PANTHER" id="PTHR23026:SF90">
    <property type="entry name" value="IODOTYROSINE DEIODINASE 1"/>
    <property type="match status" value="1"/>
</dbReference>
<keyword evidence="2" id="KW-0288">FMN</keyword>
<comment type="caution">
    <text evidence="5">The sequence shown here is derived from an EMBL/GenBank/DDBJ whole genome shotgun (WGS) entry which is preliminary data.</text>
</comment>
<dbReference type="AlphaFoldDB" id="A0A520N1V5"/>
<keyword evidence="1" id="KW-0285">Flavoprotein</keyword>
<feature type="domain" description="Nitroreductase" evidence="4">
    <location>
        <begin position="7"/>
        <end position="196"/>
    </location>
</feature>
<dbReference type="EMBL" id="SHBH01000002">
    <property type="protein sequence ID" value="RZO27450.1"/>
    <property type="molecule type" value="Genomic_DNA"/>
</dbReference>
<dbReference type="InterPro" id="IPR029479">
    <property type="entry name" value="Nitroreductase"/>
</dbReference>
<evidence type="ECO:0000256" key="2">
    <source>
        <dbReference type="ARBA" id="ARBA00022643"/>
    </source>
</evidence>
<evidence type="ECO:0000256" key="1">
    <source>
        <dbReference type="ARBA" id="ARBA00022630"/>
    </source>
</evidence>
<protein>
    <submittedName>
        <fullName evidence="5">Nitroreductase</fullName>
    </submittedName>
</protein>
<evidence type="ECO:0000256" key="3">
    <source>
        <dbReference type="ARBA" id="ARBA00023002"/>
    </source>
</evidence>
<sequence length="221" mass="25619">MNIKEGIEKRFSVRSFTDEIPDMKIIKEILSTANLAPSGGNIQPWKVYVLNQKSKTKLSEKTLYNFDNGIQEEIEYDIYPKPLSDEYKKRRYECGADMYNALSIQKDDLDSRFKQIRENYNFFGAPLAMIITIDRSFGSNGWGHVGMFLENLWLCAINQGLGLCLQESWSIYPKTVKEVTKHPDNEIVWCGIAIGYSNNDDPINNYRTKREQLNSFVKFIE</sequence>
<gene>
    <name evidence="5" type="ORF">EVA95_00380</name>
</gene>
<dbReference type="SUPFAM" id="SSF55469">
    <property type="entry name" value="FMN-dependent nitroreductase-like"/>
    <property type="match status" value="1"/>
</dbReference>
<dbReference type="Gene3D" id="3.40.109.10">
    <property type="entry name" value="NADH Oxidase"/>
    <property type="match status" value="1"/>
</dbReference>
<proteinExistence type="predicted"/>
<evidence type="ECO:0000259" key="4">
    <source>
        <dbReference type="Pfam" id="PF00881"/>
    </source>
</evidence>
<dbReference type="InterPro" id="IPR050627">
    <property type="entry name" value="Nitroreductase/BluB"/>
</dbReference>
<dbReference type="InterPro" id="IPR000415">
    <property type="entry name" value="Nitroreductase-like"/>
</dbReference>
<dbReference type="Proteomes" id="UP000319384">
    <property type="component" value="Unassembled WGS sequence"/>
</dbReference>